<evidence type="ECO:0000259" key="5">
    <source>
        <dbReference type="PROSITE" id="PS51718"/>
    </source>
</evidence>
<dbReference type="GO" id="GO:0031623">
    <property type="term" value="P:receptor internalization"/>
    <property type="evidence" value="ECO:0007669"/>
    <property type="project" value="TreeGrafter"/>
</dbReference>
<dbReference type="InterPro" id="IPR000375">
    <property type="entry name" value="Dynamin_stalk"/>
</dbReference>
<proteinExistence type="predicted"/>
<dbReference type="GO" id="GO:0008017">
    <property type="term" value="F:microtubule binding"/>
    <property type="evidence" value="ECO:0007669"/>
    <property type="project" value="TreeGrafter"/>
</dbReference>
<dbReference type="SUPFAM" id="SSF52540">
    <property type="entry name" value="P-loop containing nucleoside triphosphate hydrolases"/>
    <property type="match status" value="1"/>
</dbReference>
<evidence type="ECO:0000259" key="4">
    <source>
        <dbReference type="PROSITE" id="PS51388"/>
    </source>
</evidence>
<dbReference type="CDD" id="cd08771">
    <property type="entry name" value="DLP_1"/>
    <property type="match status" value="1"/>
</dbReference>
<evidence type="ECO:0008006" key="8">
    <source>
        <dbReference type="Google" id="ProtNLM"/>
    </source>
</evidence>
<dbReference type="GO" id="GO:0005737">
    <property type="term" value="C:cytoplasm"/>
    <property type="evidence" value="ECO:0007669"/>
    <property type="project" value="TreeGrafter"/>
</dbReference>
<dbReference type="PROSITE" id="PS51718">
    <property type="entry name" value="G_DYNAMIN_2"/>
    <property type="match status" value="1"/>
</dbReference>
<dbReference type="PRINTS" id="PR00195">
    <property type="entry name" value="DYNAMIN"/>
</dbReference>
<dbReference type="InterPro" id="IPR030381">
    <property type="entry name" value="G_DYNAMIN_dom"/>
</dbReference>
<dbReference type="Gene3D" id="3.40.50.300">
    <property type="entry name" value="P-loop containing nucleotide triphosphate hydrolases"/>
    <property type="match status" value="1"/>
</dbReference>
<dbReference type="EMBL" id="JAAHCF010000148">
    <property type="protein sequence ID" value="KAK8147424.1"/>
    <property type="molecule type" value="Genomic_DNA"/>
</dbReference>
<evidence type="ECO:0000313" key="6">
    <source>
        <dbReference type="EMBL" id="KAK8147424.1"/>
    </source>
</evidence>
<dbReference type="GO" id="GO:0005874">
    <property type="term" value="C:microtubule"/>
    <property type="evidence" value="ECO:0007669"/>
    <property type="project" value="TreeGrafter"/>
</dbReference>
<evidence type="ECO:0000256" key="2">
    <source>
        <dbReference type="ARBA" id="ARBA00023134"/>
    </source>
</evidence>
<dbReference type="InterPro" id="IPR020850">
    <property type="entry name" value="GED_dom"/>
</dbReference>
<evidence type="ECO:0000313" key="7">
    <source>
        <dbReference type="Proteomes" id="UP001397290"/>
    </source>
</evidence>
<feature type="domain" description="GED" evidence="4">
    <location>
        <begin position="836"/>
        <end position="932"/>
    </location>
</feature>
<dbReference type="Pfam" id="PF00350">
    <property type="entry name" value="Dynamin_N"/>
    <property type="match status" value="1"/>
</dbReference>
<dbReference type="Pfam" id="PF01031">
    <property type="entry name" value="Dynamin_M"/>
    <property type="match status" value="1"/>
</dbReference>
<dbReference type="PROSITE" id="PS51388">
    <property type="entry name" value="GED"/>
    <property type="match status" value="1"/>
</dbReference>
<keyword evidence="2" id="KW-0342">GTP-binding</keyword>
<dbReference type="PANTHER" id="PTHR11566">
    <property type="entry name" value="DYNAMIN"/>
    <property type="match status" value="1"/>
</dbReference>
<dbReference type="Proteomes" id="UP001397290">
    <property type="component" value="Unassembled WGS sequence"/>
</dbReference>
<dbReference type="InterPro" id="IPR045063">
    <property type="entry name" value="Dynamin_N"/>
</dbReference>
<feature type="region of interest" description="Disordered" evidence="3">
    <location>
        <begin position="804"/>
        <end position="823"/>
    </location>
</feature>
<protein>
    <recommendedName>
        <fullName evidence="8">Dynamin family protein</fullName>
    </recommendedName>
</protein>
<feature type="compositionally biased region" description="Polar residues" evidence="3">
    <location>
        <begin position="23"/>
        <end position="55"/>
    </location>
</feature>
<accession>A0AAW0RZW4</accession>
<dbReference type="GO" id="GO:0005886">
    <property type="term" value="C:plasma membrane"/>
    <property type="evidence" value="ECO:0007669"/>
    <property type="project" value="TreeGrafter"/>
</dbReference>
<dbReference type="AlphaFoldDB" id="A0AAW0RZW4"/>
<feature type="compositionally biased region" description="Basic and acidic residues" evidence="3">
    <location>
        <begin position="809"/>
        <end position="823"/>
    </location>
</feature>
<dbReference type="InterPro" id="IPR027417">
    <property type="entry name" value="P-loop_NTPase"/>
</dbReference>
<keyword evidence="1" id="KW-0547">Nucleotide-binding</keyword>
<name>A0AAW0RZW4_9HYPO</name>
<dbReference type="GO" id="GO:0003924">
    <property type="term" value="F:GTPase activity"/>
    <property type="evidence" value="ECO:0007669"/>
    <property type="project" value="InterPro"/>
</dbReference>
<sequence length="973" mass="109364">MPSATSDAGRIRGRGIKRERESLNSLPSDNEVTSETNQITSRASSTDHSLASATDTPGMAPPLSYRLGRSDARKSLLTFTTPLYATHFSGTSTPSERTEDNEPLLRELRRIPNMPPPTIAPQEEGSFFQESFKDIARRLKAFNDALGELQQLGVSHDVQLPELVLVGDQSAGKSSLMSGLAQLDLPRSEGTCTRCPLHISVSMNPQWSCRVGLRKEYTYSPPSDRDILESDVTAKDPFFPWRQKPSTEIMEFKAMKDNSEIEEVLRWAQIAILNDDKNPALFVPGSGSIASSTPIHLEAERTLAKFSPNVVALEIKGPDLPNLSFYDMPGIFQNPADAKDDYLVSVVTNLSKAYIQHPSAIIMCSMPMNSDAENSCTFGLTRKLGASNRTIGVLTKADLLAPQGACEQWLSIMKGEAHKTGLGYFITSRPQGKTLEELDKWEEAIFVEHGVDMWPGDFYQFSHRCGVEKLKTFLSEKLAESFASSLPTIKKKVTSRLQKVDKELTSLPDLPDNIQLEVESSLMQFTESCRQGIDELIRSGGALPEAFRDCLLHIKPKFILKDKSDIPVVEISDDESDAPPPVAATPKRRQGASSITPSSKRARLLDQSNGVPNGHVPGLKHEETASPSVNGAAPRPRKALLAQPFTEYSSLGSSFRTLAQVRAEILGKSQAGTPHVIGPEVYQDMAVESVKVWQQPMERFLLATMEQLHGKLEEKLMLSLDRLRKRLIYRETARNLKCFLKEQLKKTQEMADLVFKHETRKLITFQDEILVFLRDKEERELRWFRHHMRFQARFPDLARRPGNWAGMNEDEKERETRDQEKEKDKYKLGTDAFAREITVISYIRGYYRLAALRFVDRMAQLTLCEMLPEIRMRLDFELRTRLGIVDGNAAAAYQCLMEEDTATAAKREALKAQRQRFVRALDTIQALERNPGLDESFYATTSSVSLPFFTRDRERDVVMEDSQTTSEQASDQA</sequence>
<feature type="domain" description="Dynamin-type G" evidence="5">
    <location>
        <begin position="157"/>
        <end position="487"/>
    </location>
</feature>
<reference evidence="6 7" key="1">
    <citation type="submission" date="2020-02" db="EMBL/GenBank/DDBJ databases">
        <title>Comparative genomics of the hypocrealean fungal genus Beauvera.</title>
        <authorList>
            <person name="Showalter D.N."/>
            <person name="Bushley K.E."/>
            <person name="Rehner S.A."/>
        </authorList>
    </citation>
    <scope>NUCLEOTIDE SEQUENCE [LARGE SCALE GENOMIC DNA]</scope>
    <source>
        <strain evidence="6 7">ARSEF4384</strain>
    </source>
</reference>
<keyword evidence="7" id="KW-1185">Reference proteome</keyword>
<dbReference type="GO" id="GO:0005525">
    <property type="term" value="F:GTP binding"/>
    <property type="evidence" value="ECO:0007669"/>
    <property type="project" value="InterPro"/>
</dbReference>
<dbReference type="PANTHER" id="PTHR11566:SF131">
    <property type="entry name" value="GTPASE, PUTATIVE (AFU_ORTHOLOGUE AFUA_6G07630)-RELATED"/>
    <property type="match status" value="1"/>
</dbReference>
<evidence type="ECO:0000256" key="1">
    <source>
        <dbReference type="ARBA" id="ARBA00022741"/>
    </source>
</evidence>
<gene>
    <name evidence="6" type="ORF">G3M48_001626</name>
</gene>
<feature type="region of interest" description="Disordered" evidence="3">
    <location>
        <begin position="571"/>
        <end position="634"/>
    </location>
</feature>
<dbReference type="SMART" id="SM00053">
    <property type="entry name" value="DYNc"/>
    <property type="match status" value="1"/>
</dbReference>
<feature type="region of interest" description="Disordered" evidence="3">
    <location>
        <begin position="1"/>
        <end position="61"/>
    </location>
</feature>
<organism evidence="6 7">
    <name type="scientific">Beauveria asiatica</name>
    <dbReference type="NCBI Taxonomy" id="1069075"/>
    <lineage>
        <taxon>Eukaryota</taxon>
        <taxon>Fungi</taxon>
        <taxon>Dikarya</taxon>
        <taxon>Ascomycota</taxon>
        <taxon>Pezizomycotina</taxon>
        <taxon>Sordariomycetes</taxon>
        <taxon>Hypocreomycetidae</taxon>
        <taxon>Hypocreales</taxon>
        <taxon>Cordycipitaceae</taxon>
        <taxon>Beauveria</taxon>
    </lineage>
</organism>
<comment type="caution">
    <text evidence="6">The sequence shown here is derived from an EMBL/GenBank/DDBJ whole genome shotgun (WGS) entry which is preliminary data.</text>
</comment>
<evidence type="ECO:0000256" key="3">
    <source>
        <dbReference type="SAM" id="MobiDB-lite"/>
    </source>
</evidence>
<dbReference type="InterPro" id="IPR022812">
    <property type="entry name" value="Dynamin"/>
</dbReference>
<dbReference type="InterPro" id="IPR001401">
    <property type="entry name" value="Dynamin_GTPase"/>
</dbReference>